<comment type="caution">
    <text evidence="1">The sequence shown here is derived from an EMBL/GenBank/DDBJ whole genome shotgun (WGS) entry which is preliminary data.</text>
</comment>
<evidence type="ECO:0000313" key="2">
    <source>
        <dbReference type="Proteomes" id="UP000816034"/>
    </source>
</evidence>
<dbReference type="AlphaFoldDB" id="A0AA88GJ63"/>
<dbReference type="RefSeq" id="XP_044545594.1">
    <property type="nucleotide sequence ID" value="XM_044698555.1"/>
</dbReference>
<dbReference type="GeneID" id="68100929"/>
<protein>
    <submittedName>
        <fullName evidence="1">Uncharacterized protein</fullName>
    </submittedName>
</protein>
<evidence type="ECO:0000313" key="1">
    <source>
        <dbReference type="EMBL" id="KAG2378332.1"/>
    </source>
</evidence>
<name>A0AA88GJ63_NAELO</name>
<dbReference type="Proteomes" id="UP000816034">
    <property type="component" value="Unassembled WGS sequence"/>
</dbReference>
<keyword evidence="2" id="KW-1185">Reference proteome</keyword>
<dbReference type="EMBL" id="PYSW02000034">
    <property type="protein sequence ID" value="KAG2378332.1"/>
    <property type="molecule type" value="Genomic_DNA"/>
</dbReference>
<accession>A0AA88GJ63</accession>
<organism evidence="1 2">
    <name type="scientific">Naegleria lovaniensis</name>
    <name type="common">Amoeba</name>
    <dbReference type="NCBI Taxonomy" id="51637"/>
    <lineage>
        <taxon>Eukaryota</taxon>
        <taxon>Discoba</taxon>
        <taxon>Heterolobosea</taxon>
        <taxon>Tetramitia</taxon>
        <taxon>Eutetramitia</taxon>
        <taxon>Vahlkampfiidae</taxon>
        <taxon>Naegleria</taxon>
    </lineage>
</organism>
<gene>
    <name evidence="1" type="ORF">C9374_008475</name>
</gene>
<sequence>MFDNLSSAKNTEVKKLLSTEWKNLSQPHVMVVHTKYHRTRVQNVPQMDKVREKLLNKLGYIPVFIFLQQFAKCGDSPGPYRNCDKALMLLYFMVQGLPFDGTGLPKSTLHRVYKFFFKEHYTENKKWAAYALKTWFSTPLLRVLTAQTENPTTNEGREVVTMHGDGHDTEFDYAPVDENEIVSRKDLYSWKLKRTGLRTQVIQDIQGFALMVSDAAKCKDNPDQTMFKKTPIHTLIHPTDVLQLDGGYSYKWIIKKAPYTPPQPQKKSKSR</sequence>
<reference evidence="1 2" key="1">
    <citation type="journal article" date="2018" name="BMC Genomics">
        <title>The genome of Naegleria lovaniensis, the basis for a comparative approach to unravel pathogenicity factors of the human pathogenic amoeba N. fowleri.</title>
        <authorList>
            <person name="Liechti N."/>
            <person name="Schurch N."/>
            <person name="Bruggmann R."/>
            <person name="Wittwer M."/>
        </authorList>
    </citation>
    <scope>NUCLEOTIDE SEQUENCE [LARGE SCALE GENOMIC DNA]</scope>
    <source>
        <strain evidence="1 2">ATCC 30569</strain>
    </source>
</reference>
<proteinExistence type="predicted"/>